<sequence>MESGVPMGMLAKRMGHATSATTGLVDRLEAVGLVRRQAQKGDRRQKLVEITTKGKELMARLQGELRHHLGAILTQLEEKDQDAWVRIYRVMENYCRELPRN</sequence>
<dbReference type="Proteomes" id="UP000051557">
    <property type="component" value="Unassembled WGS sequence"/>
</dbReference>
<dbReference type="GO" id="GO:0006950">
    <property type="term" value="P:response to stress"/>
    <property type="evidence" value="ECO:0007669"/>
    <property type="project" value="TreeGrafter"/>
</dbReference>
<name>A0A0R2XA08_9BACT</name>
<dbReference type="InterPro" id="IPR036390">
    <property type="entry name" value="WH_DNA-bd_sf"/>
</dbReference>
<dbReference type="GO" id="GO:0003700">
    <property type="term" value="F:DNA-binding transcription factor activity"/>
    <property type="evidence" value="ECO:0007669"/>
    <property type="project" value="InterPro"/>
</dbReference>
<evidence type="ECO:0000259" key="1">
    <source>
        <dbReference type="PROSITE" id="PS50995"/>
    </source>
</evidence>
<dbReference type="SMART" id="SM00347">
    <property type="entry name" value="HTH_MARR"/>
    <property type="match status" value="1"/>
</dbReference>
<evidence type="ECO:0000313" key="3">
    <source>
        <dbReference type="Proteomes" id="UP000051557"/>
    </source>
</evidence>
<dbReference type="PROSITE" id="PS50995">
    <property type="entry name" value="HTH_MARR_2"/>
    <property type="match status" value="1"/>
</dbReference>
<dbReference type="AlphaFoldDB" id="A0A0R2XA08"/>
<dbReference type="InterPro" id="IPR036388">
    <property type="entry name" value="WH-like_DNA-bd_sf"/>
</dbReference>
<dbReference type="PANTHER" id="PTHR33164:SF57">
    <property type="entry name" value="MARR-FAMILY TRANSCRIPTIONAL REGULATOR"/>
    <property type="match status" value="1"/>
</dbReference>
<protein>
    <recommendedName>
        <fullName evidence="1">HTH marR-type domain-containing protein</fullName>
    </recommendedName>
</protein>
<accession>A0A0R2XA08</accession>
<dbReference type="InterPro" id="IPR039422">
    <property type="entry name" value="MarR/SlyA-like"/>
</dbReference>
<dbReference type="SUPFAM" id="SSF46785">
    <property type="entry name" value="Winged helix' DNA-binding domain"/>
    <property type="match status" value="1"/>
</dbReference>
<reference evidence="2 3" key="1">
    <citation type="submission" date="2015-10" db="EMBL/GenBank/DDBJ databases">
        <title>Metagenome-Assembled Genomes uncover a global brackish microbiome.</title>
        <authorList>
            <person name="Hugerth L.W."/>
            <person name="Larsson J."/>
            <person name="Alneberg J."/>
            <person name="Lindh M.V."/>
            <person name="Legrand C."/>
            <person name="Pinhassi J."/>
            <person name="Andersson A.F."/>
        </authorList>
    </citation>
    <scope>NUCLEOTIDE SEQUENCE [LARGE SCALE GENOMIC DNA]</scope>
    <source>
        <strain evidence="2">BACL9 MAG-120820-bin42</strain>
    </source>
</reference>
<dbReference type="PRINTS" id="PR00598">
    <property type="entry name" value="HTHMARR"/>
</dbReference>
<evidence type="ECO:0000313" key="2">
    <source>
        <dbReference type="EMBL" id="KRP32936.1"/>
    </source>
</evidence>
<comment type="caution">
    <text evidence="2">The sequence shown here is derived from an EMBL/GenBank/DDBJ whole genome shotgun (WGS) entry which is preliminary data.</text>
</comment>
<dbReference type="PANTHER" id="PTHR33164">
    <property type="entry name" value="TRANSCRIPTIONAL REGULATOR, MARR FAMILY"/>
    <property type="match status" value="1"/>
</dbReference>
<dbReference type="Pfam" id="PF12802">
    <property type="entry name" value="MarR_2"/>
    <property type="match status" value="1"/>
</dbReference>
<proteinExistence type="predicted"/>
<dbReference type="Gene3D" id="1.10.10.10">
    <property type="entry name" value="Winged helix-like DNA-binding domain superfamily/Winged helix DNA-binding domain"/>
    <property type="match status" value="1"/>
</dbReference>
<feature type="domain" description="HTH marR-type" evidence="1">
    <location>
        <begin position="1"/>
        <end position="93"/>
    </location>
</feature>
<dbReference type="InterPro" id="IPR000835">
    <property type="entry name" value="HTH_MarR-typ"/>
</dbReference>
<dbReference type="EMBL" id="LIDM01000044">
    <property type="protein sequence ID" value="KRP32936.1"/>
    <property type="molecule type" value="Genomic_DNA"/>
</dbReference>
<organism evidence="2 3">
    <name type="scientific">Verrucomicrobia subdivision 6 bacterium BACL9 MAG-120820-bin42</name>
    <dbReference type="NCBI Taxonomy" id="1655634"/>
    <lineage>
        <taxon>Bacteria</taxon>
        <taxon>Pseudomonadati</taxon>
        <taxon>Verrucomicrobiota</taxon>
        <taxon>Verrucomicrobiia</taxon>
        <taxon>Verrucomicrobiales</taxon>
        <taxon>Verrucomicrobia subdivision 6</taxon>
    </lineage>
</organism>
<gene>
    <name evidence="2" type="ORF">ABS32_01960</name>
</gene>